<keyword evidence="3" id="KW-1003">Cell membrane</keyword>
<dbReference type="PROSITE" id="PS50125">
    <property type="entry name" value="GUANYLATE_CYCLASE_2"/>
    <property type="match status" value="1"/>
</dbReference>
<evidence type="ECO:0000256" key="4">
    <source>
        <dbReference type="ARBA" id="ARBA00022692"/>
    </source>
</evidence>
<proteinExistence type="inferred from homology"/>
<evidence type="ECO:0000256" key="7">
    <source>
        <dbReference type="SAM" id="MobiDB-lite"/>
    </source>
</evidence>
<reference evidence="12" key="1">
    <citation type="journal article" date="2019" name="Int. J. Syst. Evol. Microbiol.">
        <title>The Global Catalogue of Microorganisms (GCM) 10K type strain sequencing project: providing services to taxonomists for standard genome sequencing and annotation.</title>
        <authorList>
            <consortium name="The Broad Institute Genomics Platform"/>
            <consortium name="The Broad Institute Genome Sequencing Center for Infectious Disease"/>
            <person name="Wu L."/>
            <person name="Ma J."/>
        </authorList>
    </citation>
    <scope>NUCLEOTIDE SEQUENCE [LARGE SCALE GENOMIC DNA]</scope>
    <source>
        <strain evidence="12">JCM 18302</strain>
    </source>
</reference>
<dbReference type="EMBL" id="BAABJO010000010">
    <property type="protein sequence ID" value="GAA5121947.1"/>
    <property type="molecule type" value="Genomic_DNA"/>
</dbReference>
<feature type="transmembrane region" description="Helical" evidence="8">
    <location>
        <begin position="32"/>
        <end position="58"/>
    </location>
</feature>
<evidence type="ECO:0000256" key="2">
    <source>
        <dbReference type="ARBA" id="ARBA00005381"/>
    </source>
</evidence>
<dbReference type="InterPro" id="IPR003660">
    <property type="entry name" value="HAMP_dom"/>
</dbReference>
<dbReference type="Pfam" id="PF00672">
    <property type="entry name" value="HAMP"/>
    <property type="match status" value="1"/>
</dbReference>
<dbReference type="Proteomes" id="UP001500804">
    <property type="component" value="Unassembled WGS sequence"/>
</dbReference>
<feature type="transmembrane region" description="Helical" evidence="8">
    <location>
        <begin position="144"/>
        <end position="168"/>
    </location>
</feature>
<dbReference type="CDD" id="cd07302">
    <property type="entry name" value="CHD"/>
    <property type="match status" value="1"/>
</dbReference>
<feature type="transmembrane region" description="Helical" evidence="8">
    <location>
        <begin position="235"/>
        <end position="259"/>
    </location>
</feature>
<evidence type="ECO:0000259" key="10">
    <source>
        <dbReference type="PROSITE" id="PS50885"/>
    </source>
</evidence>
<evidence type="ECO:0000256" key="5">
    <source>
        <dbReference type="ARBA" id="ARBA00022989"/>
    </source>
</evidence>
<dbReference type="Gene3D" id="6.10.340.10">
    <property type="match status" value="1"/>
</dbReference>
<keyword evidence="12" id="KW-1185">Reference proteome</keyword>
<feature type="region of interest" description="Disordered" evidence="7">
    <location>
        <begin position="508"/>
        <end position="530"/>
    </location>
</feature>
<organism evidence="11 12">
    <name type="scientific">Pseudonocardia adelaidensis</name>
    <dbReference type="NCBI Taxonomy" id="648754"/>
    <lineage>
        <taxon>Bacteria</taxon>
        <taxon>Bacillati</taxon>
        <taxon>Actinomycetota</taxon>
        <taxon>Actinomycetes</taxon>
        <taxon>Pseudonocardiales</taxon>
        <taxon>Pseudonocardiaceae</taxon>
        <taxon>Pseudonocardia</taxon>
    </lineage>
</organism>
<dbReference type="Pfam" id="PF00211">
    <property type="entry name" value="Guanylate_cyc"/>
    <property type="match status" value="1"/>
</dbReference>
<feature type="compositionally biased region" description="Basic and acidic residues" evidence="7">
    <location>
        <begin position="515"/>
        <end position="524"/>
    </location>
</feature>
<feature type="domain" description="HAMP" evidence="10">
    <location>
        <begin position="256"/>
        <end position="308"/>
    </location>
</feature>
<sequence length="530" mass="55953">MRLSIRPIGLDSMLMARSRRGRRWVIDWPARFALAVVVVFANLGGAVVVFALAAWVLPEGPLVDPGRVRTLNLLAFAVYMALAVPIGLLWGARRFRLRPGEADPEQRRARRMVLYGPLRLVTVQGVLWALAATVFALVNLPYSLRLAASVAETIVLGGITTCALAYLLSERILRRTAAEVLAARPPQPGRGLPGIVVRSLLFWALGTGVPVVGLMAMAVTALVHGDVPPARLAVIMLVLGGIALGAGLLVTVGAARAVADPVNAVRRGMRKVQHGELDATVTVYDGTELGQLQSGFNTMVAGLRERERIHDLFGRHVGRDVARAAAAAGEVRLGGEVRRVGVLFVDLVGSTPLTAEQPPEEVVALLNRFFGVVVEVVEEHDGWINKFEGDAALAVFGAPVDGTDPAGCALAAGRVLAARLAAELPDVTAGIGISAGDAVAGNVGDVRRYEYTVIGDPVNEAARLTELAKTVPGRVLAAADAVAMAGTEEAARWELGDTTVLRGRTAATRLAVPQEHARPERDESATSAAR</sequence>
<name>A0ABP9NIN0_9PSEU</name>
<comment type="similarity">
    <text evidence="2">Belongs to the adenylyl cyclase class-3 family.</text>
</comment>
<accession>A0ABP9NIN0</accession>
<dbReference type="InterPro" id="IPR001054">
    <property type="entry name" value="A/G_cyclase"/>
</dbReference>
<dbReference type="PANTHER" id="PTHR43081">
    <property type="entry name" value="ADENYLATE CYCLASE, TERMINAL-DIFFERENTIATION SPECIFIC-RELATED"/>
    <property type="match status" value="1"/>
</dbReference>
<feature type="transmembrane region" description="Helical" evidence="8">
    <location>
        <begin position="113"/>
        <end position="138"/>
    </location>
</feature>
<feature type="transmembrane region" description="Helical" evidence="8">
    <location>
        <begin position="200"/>
        <end position="223"/>
    </location>
</feature>
<keyword evidence="4 8" id="KW-0812">Transmembrane</keyword>
<protein>
    <submittedName>
        <fullName evidence="11">Adenylate/guanylate cyclase domain-containing protein</fullName>
    </submittedName>
</protein>
<comment type="caution">
    <text evidence="11">The sequence shown here is derived from an EMBL/GenBank/DDBJ whole genome shotgun (WGS) entry which is preliminary data.</text>
</comment>
<dbReference type="Gene3D" id="3.30.70.1230">
    <property type="entry name" value="Nucleotide cyclase"/>
    <property type="match status" value="1"/>
</dbReference>
<evidence type="ECO:0000256" key="6">
    <source>
        <dbReference type="ARBA" id="ARBA00023136"/>
    </source>
</evidence>
<dbReference type="SMART" id="SM00304">
    <property type="entry name" value="HAMP"/>
    <property type="match status" value="1"/>
</dbReference>
<dbReference type="SUPFAM" id="SSF55073">
    <property type="entry name" value="Nucleotide cyclase"/>
    <property type="match status" value="1"/>
</dbReference>
<dbReference type="SUPFAM" id="SSF158472">
    <property type="entry name" value="HAMP domain-like"/>
    <property type="match status" value="1"/>
</dbReference>
<dbReference type="SMART" id="SM00044">
    <property type="entry name" value="CYCc"/>
    <property type="match status" value="1"/>
</dbReference>
<dbReference type="PANTHER" id="PTHR43081:SF17">
    <property type="entry name" value="BLL5647 PROTEIN"/>
    <property type="match status" value="1"/>
</dbReference>
<dbReference type="CDD" id="cd06225">
    <property type="entry name" value="HAMP"/>
    <property type="match status" value="1"/>
</dbReference>
<keyword evidence="5 8" id="KW-1133">Transmembrane helix</keyword>
<evidence type="ECO:0000313" key="12">
    <source>
        <dbReference type="Proteomes" id="UP001500804"/>
    </source>
</evidence>
<keyword evidence="6 8" id="KW-0472">Membrane</keyword>
<feature type="domain" description="Guanylate cyclase" evidence="9">
    <location>
        <begin position="341"/>
        <end position="465"/>
    </location>
</feature>
<dbReference type="PROSITE" id="PS50885">
    <property type="entry name" value="HAMP"/>
    <property type="match status" value="1"/>
</dbReference>
<feature type="transmembrane region" description="Helical" evidence="8">
    <location>
        <begin position="70"/>
        <end position="92"/>
    </location>
</feature>
<dbReference type="InterPro" id="IPR050697">
    <property type="entry name" value="Adenylyl/Guanylyl_Cyclase_3/4"/>
</dbReference>
<evidence type="ECO:0000256" key="8">
    <source>
        <dbReference type="SAM" id="Phobius"/>
    </source>
</evidence>
<evidence type="ECO:0000256" key="1">
    <source>
        <dbReference type="ARBA" id="ARBA00004651"/>
    </source>
</evidence>
<gene>
    <name evidence="11" type="ORF">GCM10023320_31490</name>
</gene>
<dbReference type="InterPro" id="IPR029787">
    <property type="entry name" value="Nucleotide_cyclase"/>
</dbReference>
<comment type="subcellular location">
    <subcellularLocation>
        <location evidence="1">Cell membrane</location>
        <topology evidence="1">Multi-pass membrane protein</topology>
    </subcellularLocation>
</comment>
<evidence type="ECO:0000313" key="11">
    <source>
        <dbReference type="EMBL" id="GAA5121947.1"/>
    </source>
</evidence>
<evidence type="ECO:0000256" key="3">
    <source>
        <dbReference type="ARBA" id="ARBA00022475"/>
    </source>
</evidence>
<evidence type="ECO:0000259" key="9">
    <source>
        <dbReference type="PROSITE" id="PS50125"/>
    </source>
</evidence>